<evidence type="ECO:0000313" key="4">
    <source>
        <dbReference type="Proteomes" id="UP000228945"/>
    </source>
</evidence>
<keyword evidence="1" id="KW-0175">Coiled coil</keyword>
<dbReference type="OrthoDB" id="7217987at2"/>
<proteinExistence type="predicted"/>
<dbReference type="Gene3D" id="2.40.160.10">
    <property type="entry name" value="Porin"/>
    <property type="match status" value="1"/>
</dbReference>
<evidence type="ECO:0000313" key="3">
    <source>
        <dbReference type="EMBL" id="ATQ41672.1"/>
    </source>
</evidence>
<dbReference type="InterPro" id="IPR010870">
    <property type="entry name" value="Porin_O/P"/>
</dbReference>
<dbReference type="EMBL" id="CP024201">
    <property type="protein sequence ID" value="ATQ41672.1"/>
    <property type="molecule type" value="Genomic_DNA"/>
</dbReference>
<dbReference type="SUPFAM" id="SSF56935">
    <property type="entry name" value="Porins"/>
    <property type="match status" value="1"/>
</dbReference>
<reference evidence="3 4" key="1">
    <citation type="submission" date="2017-10" db="EMBL/GenBank/DDBJ databases">
        <title>Genome sequence of Caulobacter mirabilis FWC38.</title>
        <authorList>
            <person name="Fiebig A."/>
            <person name="Crosson S."/>
        </authorList>
    </citation>
    <scope>NUCLEOTIDE SEQUENCE [LARGE SCALE GENOMIC DNA]</scope>
    <source>
        <strain evidence="3 4">FWC 38</strain>
    </source>
</reference>
<feature type="coiled-coil region" evidence="1">
    <location>
        <begin position="28"/>
        <end position="55"/>
    </location>
</feature>
<dbReference type="KEGG" id="cmb:CSW64_04215"/>
<dbReference type="RefSeq" id="WP_099620929.1">
    <property type="nucleotide sequence ID" value="NZ_CP024201.1"/>
</dbReference>
<feature type="chain" id="PRO_5013595080" evidence="2">
    <location>
        <begin position="28"/>
        <end position="504"/>
    </location>
</feature>
<sequence>MTGHKPTLRAALLAGVATLCIGGTAHAQESAEERIARLEAALAELQGQLADLKASTAASVQQVRSTQQATTVSLANGRPTIASGDGQFTASFRGVLQLDAAYYDQDSAGPLATDFRRGSFGDATENDHARDLSDGANFRRVRLGIEGKAFGDFEYNFLYDFGGSGVEEGGKISAAWLQYNGLGWAKLRVGAFPPVTSLEDAASNASSLFAERASIAETVRGLAGGDGRTGVALLTAGERWTASAAITGNLIGTSTYDEQVGFVGRATFVPYKRENTLIHWGVNANLILSPAANGPDVPGGAPTPIRLRDRPELRVDGVRLIDTGNIDADGLTALGLEFGAQHKNLYLQAEYFTIELERRASTLEDPRFSGWYVQGGWILTGQSRRYNANGGFDGPRVEKPFNLKTGDWGVWELGVRYSTIDLNWGDYRAGALGAIQGGEQDILSIGLNWYLNNAVTLQAAYRNVSVDRLSPGGSAFGTIAATPALGAQVGQDLNIYSFRTQYAF</sequence>
<name>A0A2D2AUH6_9CAUL</name>
<organism evidence="3 4">
    <name type="scientific">Caulobacter mirabilis</name>
    <dbReference type="NCBI Taxonomy" id="69666"/>
    <lineage>
        <taxon>Bacteria</taxon>
        <taxon>Pseudomonadati</taxon>
        <taxon>Pseudomonadota</taxon>
        <taxon>Alphaproteobacteria</taxon>
        <taxon>Caulobacterales</taxon>
        <taxon>Caulobacteraceae</taxon>
        <taxon>Caulobacter</taxon>
    </lineage>
</organism>
<dbReference type="Proteomes" id="UP000228945">
    <property type="component" value="Chromosome"/>
</dbReference>
<dbReference type="InterPro" id="IPR023614">
    <property type="entry name" value="Porin_dom_sf"/>
</dbReference>
<dbReference type="Pfam" id="PF07396">
    <property type="entry name" value="Porin_O_P"/>
    <property type="match status" value="1"/>
</dbReference>
<feature type="signal peptide" evidence="2">
    <location>
        <begin position="1"/>
        <end position="27"/>
    </location>
</feature>
<evidence type="ECO:0000256" key="1">
    <source>
        <dbReference type="SAM" id="Coils"/>
    </source>
</evidence>
<protein>
    <submittedName>
        <fullName evidence="3">Porin</fullName>
    </submittedName>
</protein>
<accession>A0A2D2AUH6</accession>
<evidence type="ECO:0000256" key="2">
    <source>
        <dbReference type="SAM" id="SignalP"/>
    </source>
</evidence>
<keyword evidence="2" id="KW-0732">Signal</keyword>
<dbReference type="AlphaFoldDB" id="A0A2D2AUH6"/>
<keyword evidence="4" id="KW-1185">Reference proteome</keyword>
<gene>
    <name evidence="3" type="ORF">CSW64_04215</name>
</gene>